<evidence type="ECO:0000313" key="1">
    <source>
        <dbReference type="EMBL" id="MBB5158191.1"/>
    </source>
</evidence>
<dbReference type="GO" id="GO:0016301">
    <property type="term" value="F:kinase activity"/>
    <property type="evidence" value="ECO:0007669"/>
    <property type="project" value="UniProtKB-KW"/>
</dbReference>
<dbReference type="GO" id="GO:0016773">
    <property type="term" value="F:phosphotransferase activity, alcohol group as acceptor"/>
    <property type="evidence" value="ECO:0007669"/>
    <property type="project" value="InterPro"/>
</dbReference>
<dbReference type="AlphaFoldDB" id="A0A840QE08"/>
<keyword evidence="1" id="KW-0418">Kinase</keyword>
<proteinExistence type="predicted"/>
<dbReference type="Proteomes" id="UP000584374">
    <property type="component" value="Unassembled WGS sequence"/>
</dbReference>
<evidence type="ECO:0000313" key="2">
    <source>
        <dbReference type="Proteomes" id="UP000584374"/>
    </source>
</evidence>
<dbReference type="Pfam" id="PF04655">
    <property type="entry name" value="APH_6_hur"/>
    <property type="match status" value="1"/>
</dbReference>
<accession>A0A840QE08</accession>
<keyword evidence="1" id="KW-0808">Transferase</keyword>
<name>A0A840QE08_9PSEU</name>
<sequence length="304" mass="32337">MPSAFVVPAELAATHRKIFGASTWIAELPGLAEQRLAAWDLRLNGAARHGMVALVLPVVRADGSYAVLKLQPVTDDTAGEPLGLRTWAGRGAVRLLAHDPASGSMLLERLAARSLSSVEDDLAALRILTGLLARLSAVPAPPGLRRLADIAAAMLTAVPGACARLADPAQRRLLEHCAGVVAELCGESGDRLLHWDLHYDNVLAAQREPWLAIDPQPLAGDPGFELMPALDNRWDDVVATGDVAAAVRRRFGVMVEALGLERQRAAGWTLGRALQNCLWDVEDGQTTLNEVQVAVAEALVPLGP</sequence>
<protein>
    <submittedName>
        <fullName evidence="1">Streptomycin 6-kinase</fullName>
    </submittedName>
</protein>
<dbReference type="InterPro" id="IPR011009">
    <property type="entry name" value="Kinase-like_dom_sf"/>
</dbReference>
<dbReference type="RefSeq" id="WP_184729858.1">
    <property type="nucleotide sequence ID" value="NZ_JACHIW010000002.1"/>
</dbReference>
<dbReference type="EMBL" id="JACHIW010000002">
    <property type="protein sequence ID" value="MBB5158191.1"/>
    <property type="molecule type" value="Genomic_DNA"/>
</dbReference>
<organism evidence="1 2">
    <name type="scientific">Saccharopolyspora phatthalungensis</name>
    <dbReference type="NCBI Taxonomy" id="664693"/>
    <lineage>
        <taxon>Bacteria</taxon>
        <taxon>Bacillati</taxon>
        <taxon>Actinomycetota</taxon>
        <taxon>Actinomycetes</taxon>
        <taxon>Pseudonocardiales</taxon>
        <taxon>Pseudonocardiaceae</taxon>
        <taxon>Saccharopolyspora</taxon>
    </lineage>
</organism>
<reference evidence="1 2" key="1">
    <citation type="submission" date="2020-08" db="EMBL/GenBank/DDBJ databases">
        <title>Sequencing the genomes of 1000 actinobacteria strains.</title>
        <authorList>
            <person name="Klenk H.-P."/>
        </authorList>
    </citation>
    <scope>NUCLEOTIDE SEQUENCE [LARGE SCALE GENOMIC DNA]</scope>
    <source>
        <strain evidence="1 2">DSM 45584</strain>
    </source>
</reference>
<comment type="caution">
    <text evidence="1">The sequence shown here is derived from an EMBL/GenBank/DDBJ whole genome shotgun (WGS) entry which is preliminary data.</text>
</comment>
<dbReference type="GO" id="GO:0019748">
    <property type="term" value="P:secondary metabolic process"/>
    <property type="evidence" value="ECO:0007669"/>
    <property type="project" value="InterPro"/>
</dbReference>
<dbReference type="SUPFAM" id="SSF56112">
    <property type="entry name" value="Protein kinase-like (PK-like)"/>
    <property type="match status" value="1"/>
</dbReference>
<gene>
    <name evidence="1" type="ORF">BJ970_005790</name>
</gene>
<dbReference type="InterPro" id="IPR006748">
    <property type="entry name" value="NH2Glyco/OHUrea_AB-resist_kin"/>
</dbReference>
<keyword evidence="2" id="KW-1185">Reference proteome</keyword>